<accession>A0AAD7CQM3</accession>
<reference evidence="1" key="1">
    <citation type="submission" date="2023-03" db="EMBL/GenBank/DDBJ databases">
        <title>Massive genome expansion in bonnet fungi (Mycena s.s.) driven by repeated elements and novel gene families across ecological guilds.</title>
        <authorList>
            <consortium name="Lawrence Berkeley National Laboratory"/>
            <person name="Harder C.B."/>
            <person name="Miyauchi S."/>
            <person name="Viragh M."/>
            <person name="Kuo A."/>
            <person name="Thoen E."/>
            <person name="Andreopoulos B."/>
            <person name="Lu D."/>
            <person name="Skrede I."/>
            <person name="Drula E."/>
            <person name="Henrissat B."/>
            <person name="Morin E."/>
            <person name="Kohler A."/>
            <person name="Barry K."/>
            <person name="LaButti K."/>
            <person name="Morin E."/>
            <person name="Salamov A."/>
            <person name="Lipzen A."/>
            <person name="Mereny Z."/>
            <person name="Hegedus B."/>
            <person name="Baldrian P."/>
            <person name="Stursova M."/>
            <person name="Weitz H."/>
            <person name="Taylor A."/>
            <person name="Grigoriev I.V."/>
            <person name="Nagy L.G."/>
            <person name="Martin F."/>
            <person name="Kauserud H."/>
        </authorList>
    </citation>
    <scope>NUCLEOTIDE SEQUENCE</scope>
    <source>
        <strain evidence="1">CBHHK067</strain>
    </source>
</reference>
<name>A0AAD7CQM3_MYCRO</name>
<evidence type="ECO:0000313" key="1">
    <source>
        <dbReference type="EMBL" id="KAJ7654341.1"/>
    </source>
</evidence>
<proteinExistence type="predicted"/>
<dbReference type="Proteomes" id="UP001221757">
    <property type="component" value="Unassembled WGS sequence"/>
</dbReference>
<dbReference type="AlphaFoldDB" id="A0AAD7CQM3"/>
<organism evidence="1 2">
    <name type="scientific">Mycena rosella</name>
    <name type="common">Pink bonnet</name>
    <name type="synonym">Agaricus rosellus</name>
    <dbReference type="NCBI Taxonomy" id="1033263"/>
    <lineage>
        <taxon>Eukaryota</taxon>
        <taxon>Fungi</taxon>
        <taxon>Dikarya</taxon>
        <taxon>Basidiomycota</taxon>
        <taxon>Agaricomycotina</taxon>
        <taxon>Agaricomycetes</taxon>
        <taxon>Agaricomycetidae</taxon>
        <taxon>Agaricales</taxon>
        <taxon>Marasmiineae</taxon>
        <taxon>Mycenaceae</taxon>
        <taxon>Mycena</taxon>
    </lineage>
</organism>
<gene>
    <name evidence="1" type="ORF">B0H17DRAFT_1214331</name>
</gene>
<dbReference type="EMBL" id="JARKIE010000321">
    <property type="protein sequence ID" value="KAJ7654341.1"/>
    <property type="molecule type" value="Genomic_DNA"/>
</dbReference>
<sequence>MGRFKAWLPVKPSGNLQLLLDGDTLKFSGEVRLWNMTEDPDRTRRVHRYCGRYSAGWYSFNEMEDVPFLSLDPTAITNMRFTVNNKLEDQGIGFAVQDSLVFSETSCTTSQNPIVGRFDVAVRDGLNPTNHNEPDHLCRTPRNMNILVAVPAPRFHPREIHILYWAAATFHETQKNALLNQPISEHIGPYIKWHII</sequence>
<protein>
    <submittedName>
        <fullName evidence="1">Uncharacterized protein</fullName>
    </submittedName>
</protein>
<comment type="caution">
    <text evidence="1">The sequence shown here is derived from an EMBL/GenBank/DDBJ whole genome shotgun (WGS) entry which is preliminary data.</text>
</comment>
<keyword evidence="2" id="KW-1185">Reference proteome</keyword>
<evidence type="ECO:0000313" key="2">
    <source>
        <dbReference type="Proteomes" id="UP001221757"/>
    </source>
</evidence>